<feature type="domain" description="Peptidase M20 dimerisation" evidence="10">
    <location>
        <begin position="204"/>
        <end position="362"/>
    </location>
</feature>
<evidence type="ECO:0000256" key="3">
    <source>
        <dbReference type="ARBA" id="ARBA00022723"/>
    </source>
</evidence>
<evidence type="ECO:0000256" key="9">
    <source>
        <dbReference type="PIRSR" id="PIRSR037242-4"/>
    </source>
</evidence>
<dbReference type="CDD" id="cd05676">
    <property type="entry name" value="M20_dipept_like_CNDP"/>
    <property type="match status" value="1"/>
</dbReference>
<dbReference type="PhylomeDB" id="T1J673"/>
<name>T1J673_STRMM</name>
<dbReference type="Pfam" id="PF01546">
    <property type="entry name" value="Peptidase_M20"/>
    <property type="match status" value="1"/>
</dbReference>
<evidence type="ECO:0000256" key="5">
    <source>
        <dbReference type="ARBA" id="ARBA00023049"/>
    </source>
</evidence>
<dbReference type="InterPro" id="IPR017153">
    <property type="entry name" value="CNDP/DUG1"/>
</dbReference>
<dbReference type="InterPro" id="IPR001261">
    <property type="entry name" value="ArgE/DapE_CS"/>
</dbReference>
<dbReference type="Gene3D" id="3.30.70.360">
    <property type="match status" value="1"/>
</dbReference>
<feature type="binding site" description="in other chain" evidence="7">
    <location>
        <position position="191"/>
    </location>
    <ligand>
        <name>substrate</name>
        <note>ligand shared between homodimeric partners</note>
    </ligand>
</feature>
<reference evidence="12" key="1">
    <citation type="submission" date="2011-05" db="EMBL/GenBank/DDBJ databases">
        <authorList>
            <person name="Richards S.R."/>
            <person name="Qu J."/>
            <person name="Jiang H."/>
            <person name="Jhangiani S.N."/>
            <person name="Agravi P."/>
            <person name="Goodspeed R."/>
            <person name="Gross S."/>
            <person name="Mandapat C."/>
            <person name="Jackson L."/>
            <person name="Mathew T."/>
            <person name="Pu L."/>
            <person name="Thornton R."/>
            <person name="Saada N."/>
            <person name="Wilczek-Boney K.B."/>
            <person name="Lee S."/>
            <person name="Kovar C."/>
            <person name="Wu Y."/>
            <person name="Scherer S.E."/>
            <person name="Worley K.C."/>
            <person name="Muzny D.M."/>
            <person name="Gibbs R."/>
        </authorList>
    </citation>
    <scope>NUCLEOTIDE SEQUENCE</scope>
    <source>
        <strain evidence="12">Brora</strain>
    </source>
</reference>
<keyword evidence="5" id="KW-0482">Metalloprotease</keyword>
<keyword evidence="3 8" id="KW-0479">Metal-binding</keyword>
<dbReference type="AlphaFoldDB" id="T1J673"/>
<comment type="cofactor">
    <cofactor evidence="8">
        <name>Mn(2+)</name>
        <dbReference type="ChEBI" id="CHEBI:29035"/>
    </cofactor>
    <text evidence="8">Binds 2 manganese ions per subunit.</text>
</comment>
<evidence type="ECO:0000256" key="1">
    <source>
        <dbReference type="ARBA" id="ARBA00006247"/>
    </source>
</evidence>
<feature type="binding site" description="in other chain" evidence="7">
    <location>
        <position position="431"/>
    </location>
    <ligand>
        <name>substrate</name>
        <note>ligand shared between homodimeric partners</note>
    </ligand>
</feature>
<feature type="binding site" description="in other chain" evidence="7">
    <location>
        <position position="403"/>
    </location>
    <ligand>
        <name>substrate</name>
        <note>ligand shared between homodimeric partners</note>
    </ligand>
</feature>
<evidence type="ECO:0000259" key="10">
    <source>
        <dbReference type="Pfam" id="PF07687"/>
    </source>
</evidence>
<dbReference type="InterPro" id="IPR051458">
    <property type="entry name" value="Cyt/Met_Dipeptidase"/>
</dbReference>
<dbReference type="eggNOG" id="KOG2276">
    <property type="taxonomic scope" value="Eukaryota"/>
</dbReference>
<dbReference type="SUPFAM" id="SSF53187">
    <property type="entry name" value="Zn-dependent exopeptidases"/>
    <property type="match status" value="1"/>
</dbReference>
<feature type="binding site" evidence="7">
    <location>
        <position position="327"/>
    </location>
    <ligand>
        <name>substrate</name>
        <note>ligand shared between homodimeric partners</note>
    </ligand>
</feature>
<dbReference type="Proteomes" id="UP000014500">
    <property type="component" value="Unassembled WGS sequence"/>
</dbReference>
<evidence type="ECO:0000313" key="12">
    <source>
        <dbReference type="Proteomes" id="UP000014500"/>
    </source>
</evidence>
<dbReference type="PIRSF" id="PIRSF037242">
    <property type="entry name" value="CNDP_dipeptidase"/>
    <property type="match status" value="1"/>
</dbReference>
<evidence type="ECO:0000256" key="4">
    <source>
        <dbReference type="ARBA" id="ARBA00022801"/>
    </source>
</evidence>
<dbReference type="Pfam" id="PF07687">
    <property type="entry name" value="M20_dimer"/>
    <property type="match status" value="1"/>
</dbReference>
<dbReference type="OMA" id="CNVKFMI"/>
<protein>
    <recommendedName>
        <fullName evidence="10">Peptidase M20 dimerisation domain-containing protein</fullName>
    </recommendedName>
</protein>
<evidence type="ECO:0000256" key="6">
    <source>
        <dbReference type="PIRSR" id="PIRSR037242-1"/>
    </source>
</evidence>
<keyword evidence="12" id="KW-1185">Reference proteome</keyword>
<comment type="similarity">
    <text evidence="1">Belongs to the peptidase M20A family.</text>
</comment>
<feature type="active site" evidence="6">
    <location>
        <position position="97"/>
    </location>
</feature>
<evidence type="ECO:0000256" key="2">
    <source>
        <dbReference type="ARBA" id="ARBA00022670"/>
    </source>
</evidence>
<keyword evidence="8" id="KW-0464">Manganese</keyword>
<dbReference type="GO" id="GO:0006508">
    <property type="term" value="P:proteolysis"/>
    <property type="evidence" value="ECO:0007669"/>
    <property type="project" value="UniProtKB-KW"/>
</dbReference>
<reference evidence="11" key="2">
    <citation type="submission" date="2015-02" db="UniProtKB">
        <authorList>
            <consortium name="EnsemblMetazoa"/>
        </authorList>
    </citation>
    <scope>IDENTIFICATION</scope>
</reference>
<dbReference type="EMBL" id="JH431872">
    <property type="status" value="NOT_ANNOTATED_CDS"/>
    <property type="molecule type" value="Genomic_DNA"/>
</dbReference>
<feature type="binding site" description="in other chain" evidence="7">
    <location>
        <position position="340"/>
    </location>
    <ligand>
        <name>substrate</name>
        <note>ligand shared between homodimeric partners</note>
    </ligand>
</feature>
<dbReference type="InterPro" id="IPR002933">
    <property type="entry name" value="Peptidase_M20"/>
</dbReference>
<accession>T1J673</accession>
<dbReference type="PANTHER" id="PTHR43270:SF4">
    <property type="entry name" value="CARNOSINE DIPEPTIDASE 2, ISOFORM A"/>
    <property type="match status" value="1"/>
</dbReference>
<dbReference type="PROSITE" id="PS00759">
    <property type="entry name" value="ARGE_DAPE_CPG2_2"/>
    <property type="match status" value="1"/>
</dbReference>
<feature type="binding site" evidence="8">
    <location>
        <position position="431"/>
    </location>
    <ligand>
        <name>Mn(2+)</name>
        <dbReference type="ChEBI" id="CHEBI:29035"/>
        <label>1</label>
    </ligand>
</feature>
<proteinExistence type="inferred from homology"/>
<dbReference type="GO" id="GO:0046872">
    <property type="term" value="F:metal ion binding"/>
    <property type="evidence" value="ECO:0007669"/>
    <property type="project" value="UniProtKB-KW"/>
</dbReference>
<organism evidence="11 12">
    <name type="scientific">Strigamia maritima</name>
    <name type="common">European centipede</name>
    <name type="synonym">Geophilus maritimus</name>
    <dbReference type="NCBI Taxonomy" id="126957"/>
    <lineage>
        <taxon>Eukaryota</taxon>
        <taxon>Metazoa</taxon>
        <taxon>Ecdysozoa</taxon>
        <taxon>Arthropoda</taxon>
        <taxon>Myriapoda</taxon>
        <taxon>Chilopoda</taxon>
        <taxon>Pleurostigmophora</taxon>
        <taxon>Geophilomorpha</taxon>
        <taxon>Linotaeniidae</taxon>
        <taxon>Strigamia</taxon>
    </lineage>
</organism>
<feature type="site" description="Important for catalytic activity" evidence="9">
    <location>
        <position position="224"/>
    </location>
</feature>
<sequence>MAQDLSKVFSYIDGNKLKFTENLREAVAIKSVSADRECRPEIRKMVEWTAERLKILGATVKLEELGEFEGLQLPPVLLGQLGNDPSKKTVCIYGHLDVQPAKKEDGWNTEPFVLTEKDGKLYGRGATDDKGPVLGWLHAIEAFQATGRAVPINIKFCFEGMEESGSEGLEALLIREKDGFLKGTDYVCISDNYWLGTKTPCLTYGLRGICYFFVEIECATKDLHSGVFGGSVHEAMTDLINVLATLVDNKGSILIPGILDDVVSVKKSESEIYEKIDFDLEEYQQSVGCRGLIHVGDKEKTLMHRWRFPSLSIHGIQGAFYEEGCKTVIPSKVYGKFSIRIVPNQTPERIAELTTKYLDEQAYMTHGGKAWMSDPCHPHYEAGKKAMHTVFGVDPDLTREGGSIPITITFEEVTGKSVMLLPMGAADDGAHSQNEKIDVRNYIEGTKVLAAYLHELAQL</sequence>
<dbReference type="GO" id="GO:0070573">
    <property type="term" value="F:metallodipeptidase activity"/>
    <property type="evidence" value="ECO:0007669"/>
    <property type="project" value="InterPro"/>
</dbReference>
<evidence type="ECO:0000256" key="7">
    <source>
        <dbReference type="PIRSR" id="PIRSR037242-2"/>
    </source>
</evidence>
<dbReference type="EnsemblMetazoa" id="SMAR009140-RA">
    <property type="protein sequence ID" value="SMAR009140-PA"/>
    <property type="gene ID" value="SMAR009140"/>
</dbReference>
<dbReference type="InterPro" id="IPR011650">
    <property type="entry name" value="Peptidase_M20_dimer"/>
</dbReference>
<dbReference type="HOGENOM" id="CLU_029469_3_0_1"/>
<dbReference type="PANTHER" id="PTHR43270">
    <property type="entry name" value="BETA-ALA-HIS DIPEPTIDASE"/>
    <property type="match status" value="1"/>
</dbReference>
<dbReference type="STRING" id="126957.T1J673"/>
<evidence type="ECO:0000313" key="11">
    <source>
        <dbReference type="EnsemblMetazoa" id="SMAR009140-PA"/>
    </source>
</evidence>
<keyword evidence="2" id="KW-0645">Protease</keyword>
<feature type="binding site" evidence="7">
    <location>
        <position position="224"/>
    </location>
    <ligand>
        <name>substrate</name>
        <note>ligand shared between homodimeric partners</note>
    </ligand>
</feature>
<feature type="binding site" evidence="8">
    <location>
        <position position="128"/>
    </location>
    <ligand>
        <name>Mn(2+)</name>
        <dbReference type="ChEBI" id="CHEBI:29035"/>
        <label>2</label>
    </ligand>
</feature>
<feature type="binding site" evidence="8">
    <location>
        <position position="191"/>
    </location>
    <ligand>
        <name>Mn(2+)</name>
        <dbReference type="ChEBI" id="CHEBI:29035"/>
        <label>2</label>
    </ligand>
</feature>
<feature type="active site" description="Proton acceptor" evidence="6">
    <location>
        <position position="162"/>
    </location>
</feature>
<feature type="binding site" evidence="8">
    <location>
        <position position="128"/>
    </location>
    <ligand>
        <name>Mn(2+)</name>
        <dbReference type="ChEBI" id="CHEBI:29035"/>
        <label>1</label>
    </ligand>
</feature>
<dbReference type="Gene3D" id="3.40.630.10">
    <property type="entry name" value="Zn peptidases"/>
    <property type="match status" value="1"/>
</dbReference>
<feature type="binding site" evidence="8">
    <location>
        <position position="163"/>
    </location>
    <ligand>
        <name>Mn(2+)</name>
        <dbReference type="ChEBI" id="CHEBI:29035"/>
        <label>1</label>
    </ligand>
</feature>
<keyword evidence="4" id="KW-0378">Hydrolase</keyword>
<feature type="binding site" evidence="8">
    <location>
        <position position="95"/>
    </location>
    <ligand>
        <name>Mn(2+)</name>
        <dbReference type="ChEBI" id="CHEBI:29035"/>
        <label>2</label>
    </ligand>
</feature>
<evidence type="ECO:0000256" key="8">
    <source>
        <dbReference type="PIRSR" id="PIRSR037242-3"/>
    </source>
</evidence>